<dbReference type="Gene3D" id="3.30.930.10">
    <property type="entry name" value="Bira Bifunctional Protein, Domain 2"/>
    <property type="match status" value="1"/>
</dbReference>
<dbReference type="CDD" id="cd16442">
    <property type="entry name" value="BPL"/>
    <property type="match status" value="1"/>
</dbReference>
<dbReference type="NCBIfam" id="TIGR00121">
    <property type="entry name" value="birA_ligase"/>
    <property type="match status" value="1"/>
</dbReference>
<comment type="caution">
    <text evidence="3">The sequence shown here is derived from an EMBL/GenBank/DDBJ whole genome shotgun (WGS) entry which is preliminary data.</text>
</comment>
<sequence length="272" mass="29124">MEAHAQAFDLNAMNAALAETPFAGRITLFPAITSTNTHAMAEGDAGAAHGSVYVAEEQTGGRGRGAHSWASPPGSGLYVSVLLRPQMAPGDALWISLAAGLAVRHAVEEMTTLQADLRWPNDLMLGKKKFCGILTEMHAEATRVRHVVVGIGINVLQMAFPEGLDVVATSLQIETGLQWSRQDLLIALLQALDREMSALGDAAKMEAAKQSILERIERASSWVRGKRVRVDEGAEFTGITDGLNVQGFLQVRTQDGIRTVLSGGVREEDGGR</sequence>
<dbReference type="SUPFAM" id="SSF55681">
    <property type="entry name" value="Class II aaRS and biotin synthetases"/>
    <property type="match status" value="1"/>
</dbReference>
<accession>A0A7V4XS09</accession>
<dbReference type="Gene3D" id="2.30.30.100">
    <property type="match status" value="1"/>
</dbReference>
<evidence type="ECO:0000256" key="1">
    <source>
        <dbReference type="ARBA" id="ARBA00022598"/>
    </source>
</evidence>
<gene>
    <name evidence="3" type="ORF">ENW50_04975</name>
</gene>
<dbReference type="Pfam" id="PF03099">
    <property type="entry name" value="BPL_LplA_LipB"/>
    <property type="match status" value="1"/>
</dbReference>
<dbReference type="PANTHER" id="PTHR12835:SF5">
    <property type="entry name" value="BIOTIN--PROTEIN LIGASE"/>
    <property type="match status" value="1"/>
</dbReference>
<proteinExistence type="predicted"/>
<evidence type="ECO:0000259" key="2">
    <source>
        <dbReference type="PROSITE" id="PS51733"/>
    </source>
</evidence>
<dbReference type="InterPro" id="IPR045864">
    <property type="entry name" value="aa-tRNA-synth_II/BPL/LPL"/>
</dbReference>
<dbReference type="EMBL" id="DTKL01000026">
    <property type="protein sequence ID" value="HGY94025.1"/>
    <property type="molecule type" value="Genomic_DNA"/>
</dbReference>
<reference evidence="3" key="1">
    <citation type="journal article" date="2020" name="mSystems">
        <title>Genome- and Community-Level Interaction Insights into Carbon Utilization and Element Cycling Functions of Hydrothermarchaeota in Hydrothermal Sediment.</title>
        <authorList>
            <person name="Zhou Z."/>
            <person name="Liu Y."/>
            <person name="Xu W."/>
            <person name="Pan J."/>
            <person name="Luo Z.H."/>
            <person name="Li M."/>
        </authorList>
    </citation>
    <scope>NUCLEOTIDE SEQUENCE [LARGE SCALE GENOMIC DNA]</scope>
    <source>
        <strain evidence="3">SpSt-855</strain>
    </source>
</reference>
<dbReference type="PANTHER" id="PTHR12835">
    <property type="entry name" value="BIOTIN PROTEIN LIGASE"/>
    <property type="match status" value="1"/>
</dbReference>
<keyword evidence="1 3" id="KW-0436">Ligase</keyword>
<evidence type="ECO:0000313" key="3">
    <source>
        <dbReference type="EMBL" id="HGY94025.1"/>
    </source>
</evidence>
<dbReference type="InterPro" id="IPR004408">
    <property type="entry name" value="Biotin_CoA_COase_ligase"/>
</dbReference>
<dbReference type="GO" id="GO:0005737">
    <property type="term" value="C:cytoplasm"/>
    <property type="evidence" value="ECO:0007669"/>
    <property type="project" value="TreeGrafter"/>
</dbReference>
<protein>
    <submittedName>
        <fullName evidence="3">Biotin--[acetyl-CoA-carboxylase] ligase</fullName>
        <ecNumber evidence="3">6.3.4.15</ecNumber>
    </submittedName>
</protein>
<organism evidence="3">
    <name type="scientific">Acidobacterium capsulatum</name>
    <dbReference type="NCBI Taxonomy" id="33075"/>
    <lineage>
        <taxon>Bacteria</taxon>
        <taxon>Pseudomonadati</taxon>
        <taxon>Acidobacteriota</taxon>
        <taxon>Terriglobia</taxon>
        <taxon>Terriglobales</taxon>
        <taxon>Acidobacteriaceae</taxon>
        <taxon>Acidobacterium</taxon>
    </lineage>
</organism>
<dbReference type="PROSITE" id="PS51733">
    <property type="entry name" value="BPL_LPL_CATALYTIC"/>
    <property type="match status" value="1"/>
</dbReference>
<feature type="domain" description="BPL/LPL catalytic" evidence="2">
    <location>
        <begin position="9"/>
        <end position="200"/>
    </location>
</feature>
<name>A0A7V4XS09_9BACT</name>
<dbReference type="InterPro" id="IPR004143">
    <property type="entry name" value="BPL_LPL_catalytic"/>
</dbReference>
<dbReference type="AlphaFoldDB" id="A0A7V4XS09"/>
<dbReference type="GO" id="GO:0004077">
    <property type="term" value="F:biotin--[biotin carboxyl-carrier protein] ligase activity"/>
    <property type="evidence" value="ECO:0007669"/>
    <property type="project" value="UniProtKB-EC"/>
</dbReference>
<dbReference type="EC" id="6.3.4.15" evidence="3"/>